<dbReference type="PROSITE" id="PS50022">
    <property type="entry name" value="FA58C_3"/>
    <property type="match status" value="1"/>
</dbReference>
<sequence length="215" mass="24917">MKLYFLLCLISLCHAGLDSAASQKLIPAVESGFPTLTSTDLSNYDGEAECIADRARLRYFGYPQGTYIHHCKCWTADLQPGSPNFREDWFEVNLWEPKLVTEVAVQGCTEFQGQYVSAFKIAYTLNGQDWLWIGHRNRWREFKGMHHAASVVRTQIDQPFKARKVRFFPTKCETLQQEVPICTMRFEVYFQDLPTEFQALMAKPKVYQRLTNDLP</sequence>
<evidence type="ECO:0000256" key="1">
    <source>
        <dbReference type="SAM" id="SignalP"/>
    </source>
</evidence>
<evidence type="ECO:0000313" key="4">
    <source>
        <dbReference type="Proteomes" id="UP000785679"/>
    </source>
</evidence>
<evidence type="ECO:0000259" key="2">
    <source>
        <dbReference type="PROSITE" id="PS50022"/>
    </source>
</evidence>
<name>A0A8J8NIV6_HALGN</name>
<dbReference type="EMBL" id="RRYP01015379">
    <property type="protein sequence ID" value="TNV75524.1"/>
    <property type="molecule type" value="Genomic_DNA"/>
</dbReference>
<dbReference type="Proteomes" id="UP000785679">
    <property type="component" value="Unassembled WGS sequence"/>
</dbReference>
<gene>
    <name evidence="3" type="ORF">FGO68_gene12428</name>
</gene>
<dbReference type="InterPro" id="IPR000421">
    <property type="entry name" value="FA58C"/>
</dbReference>
<dbReference type="SUPFAM" id="SSF49785">
    <property type="entry name" value="Galactose-binding domain-like"/>
    <property type="match status" value="1"/>
</dbReference>
<feature type="signal peptide" evidence="1">
    <location>
        <begin position="1"/>
        <end position="15"/>
    </location>
</feature>
<dbReference type="AlphaFoldDB" id="A0A8J8NIV6"/>
<evidence type="ECO:0000313" key="3">
    <source>
        <dbReference type="EMBL" id="TNV75524.1"/>
    </source>
</evidence>
<dbReference type="Pfam" id="PF00754">
    <property type="entry name" value="F5_F8_type_C"/>
    <property type="match status" value="1"/>
</dbReference>
<comment type="caution">
    <text evidence="3">The sequence shown here is derived from an EMBL/GenBank/DDBJ whole genome shotgun (WGS) entry which is preliminary data.</text>
</comment>
<keyword evidence="4" id="KW-1185">Reference proteome</keyword>
<feature type="domain" description="F5/8 type C" evidence="2">
    <location>
        <begin position="74"/>
        <end position="191"/>
    </location>
</feature>
<dbReference type="Gene3D" id="2.60.120.260">
    <property type="entry name" value="Galactose-binding domain-like"/>
    <property type="match status" value="1"/>
</dbReference>
<accession>A0A8J8NIV6</accession>
<protein>
    <recommendedName>
        <fullName evidence="2">F5/8 type C domain-containing protein</fullName>
    </recommendedName>
</protein>
<dbReference type="OrthoDB" id="8878289at2759"/>
<feature type="chain" id="PRO_5035161430" description="F5/8 type C domain-containing protein" evidence="1">
    <location>
        <begin position="16"/>
        <end position="215"/>
    </location>
</feature>
<dbReference type="InterPro" id="IPR008979">
    <property type="entry name" value="Galactose-bd-like_sf"/>
</dbReference>
<proteinExistence type="predicted"/>
<keyword evidence="1" id="KW-0732">Signal</keyword>
<organism evidence="3 4">
    <name type="scientific">Halteria grandinella</name>
    <dbReference type="NCBI Taxonomy" id="5974"/>
    <lineage>
        <taxon>Eukaryota</taxon>
        <taxon>Sar</taxon>
        <taxon>Alveolata</taxon>
        <taxon>Ciliophora</taxon>
        <taxon>Intramacronucleata</taxon>
        <taxon>Spirotrichea</taxon>
        <taxon>Stichotrichia</taxon>
        <taxon>Sporadotrichida</taxon>
        <taxon>Halteriidae</taxon>
        <taxon>Halteria</taxon>
    </lineage>
</organism>
<dbReference type="PANTHER" id="PTHR24543">
    <property type="entry name" value="MULTICOPPER OXIDASE-RELATED"/>
    <property type="match status" value="1"/>
</dbReference>
<reference evidence="3" key="1">
    <citation type="submission" date="2019-06" db="EMBL/GenBank/DDBJ databases">
        <authorList>
            <person name="Zheng W."/>
        </authorList>
    </citation>
    <scope>NUCLEOTIDE SEQUENCE</scope>
    <source>
        <strain evidence="3">QDHG01</strain>
    </source>
</reference>